<feature type="domain" description="PpiC" evidence="3">
    <location>
        <begin position="281"/>
        <end position="377"/>
    </location>
</feature>
<reference evidence="4 5" key="1">
    <citation type="journal article" date="2007" name="Appl. Environ. Microbiol.">
        <title>Genome sequence of the cellulolytic gliding bacterium Cytophaga hutchinsonii.</title>
        <authorList>
            <person name="Xie G."/>
            <person name="Bruce D.C."/>
            <person name="Challacombe J.F."/>
            <person name="Chertkov O."/>
            <person name="Detter J.C."/>
            <person name="Gilna P."/>
            <person name="Han C.S."/>
            <person name="Lucas S."/>
            <person name="Misra M."/>
            <person name="Myers G.L."/>
            <person name="Richardson P."/>
            <person name="Tapia R."/>
            <person name="Thayer N."/>
            <person name="Thompson L.S."/>
            <person name="Brettin T.S."/>
            <person name="Henrissat B."/>
            <person name="Wilson D.B."/>
            <person name="McBride M.J."/>
        </authorList>
    </citation>
    <scope>NUCLEOTIDE SEQUENCE [LARGE SCALE GENOMIC DNA]</scope>
    <source>
        <strain evidence="5">ATCC 33406 / DSM 1761 / CIP 103989 / NBRC 15051 / NCIMB 9469 / D465</strain>
    </source>
</reference>
<gene>
    <name evidence="4" type="primary">surA</name>
    <name evidence="4" type="ordered locus">CHU_0191</name>
</gene>
<dbReference type="SUPFAM" id="SSF54534">
    <property type="entry name" value="FKBP-like"/>
    <property type="match status" value="2"/>
</dbReference>
<accession>A0A6N4SMI6</accession>
<dbReference type="AlphaFoldDB" id="A0A6N4SMI6"/>
<dbReference type="PROSITE" id="PS01096">
    <property type="entry name" value="PPIC_PPIASE_1"/>
    <property type="match status" value="1"/>
</dbReference>
<organism evidence="4 5">
    <name type="scientific">Cytophaga hutchinsonii (strain ATCC 33406 / DSM 1761 / CIP 103989 / NBRC 15051 / NCIMB 9469 / D465)</name>
    <dbReference type="NCBI Taxonomy" id="269798"/>
    <lineage>
        <taxon>Bacteria</taxon>
        <taxon>Pseudomonadati</taxon>
        <taxon>Bacteroidota</taxon>
        <taxon>Cytophagia</taxon>
        <taxon>Cytophagales</taxon>
        <taxon>Cytophagaceae</taxon>
        <taxon>Cytophaga</taxon>
    </lineage>
</organism>
<dbReference type="GO" id="GO:0003755">
    <property type="term" value="F:peptidyl-prolyl cis-trans isomerase activity"/>
    <property type="evidence" value="ECO:0007669"/>
    <property type="project" value="UniProtKB-KW"/>
</dbReference>
<dbReference type="InterPro" id="IPR027304">
    <property type="entry name" value="Trigger_fact/SurA_dom_sf"/>
</dbReference>
<name>A0A6N4SMI6_CYTH3</name>
<dbReference type="PANTHER" id="PTHR47637">
    <property type="entry name" value="CHAPERONE SURA"/>
    <property type="match status" value="1"/>
</dbReference>
<dbReference type="InterPro" id="IPR046357">
    <property type="entry name" value="PPIase_dom_sf"/>
</dbReference>
<dbReference type="Gene3D" id="3.10.50.40">
    <property type="match status" value="2"/>
</dbReference>
<dbReference type="Gene3D" id="1.10.4030.10">
    <property type="entry name" value="Porin chaperone SurA, peptide-binding domain"/>
    <property type="match status" value="1"/>
</dbReference>
<dbReference type="Pfam" id="PF00639">
    <property type="entry name" value="Rotamase"/>
    <property type="match status" value="2"/>
</dbReference>
<keyword evidence="1" id="KW-0732">Signal</keyword>
<keyword evidence="2 4" id="KW-0413">Isomerase</keyword>
<feature type="domain" description="PpiC" evidence="3">
    <location>
        <begin position="178"/>
        <end position="278"/>
    </location>
</feature>
<evidence type="ECO:0000256" key="2">
    <source>
        <dbReference type="PROSITE-ProRule" id="PRU00278"/>
    </source>
</evidence>
<dbReference type="InterPro" id="IPR000297">
    <property type="entry name" value="PPIase_PpiC"/>
</dbReference>
<keyword evidence="2" id="KW-0697">Rotamase</keyword>
<dbReference type="InterPro" id="IPR023058">
    <property type="entry name" value="PPIase_PpiC_CS"/>
</dbReference>
<evidence type="ECO:0000259" key="3">
    <source>
        <dbReference type="PROSITE" id="PS50198"/>
    </source>
</evidence>
<sequence>MPLYMLLRYLFVFFVFVTNYHFCAAQQVIDKIVAKVDNQIVLKSEVEISYLQFMRSPEAQMMQTTDDIKCRVLESLIINKMLLARAVMDSVTVEREIINQQIDRRMDYFIQQFGTVAKLESYYNKSIDQLKEELYPQIRDQMVTQKMQDNITAGVTITPNDVKKFYKALPADSLPYFSSEVEVGQIIRLPEINRQDQLKFKQKLEEIRQRVASGEDFCRLAKQFSQDPVSAKNCGEIGFFKKGELVPEYEAAASKLQPGQTSGVIETQYGYHIVQLIERRGAEYNTRHILIKPASSSKDLIYPTLFLDSLRLEILKDSISFAKAAKNYSSDKQTAFNGGMLSDPESGSSRIAQEDLPPAIFFVIDTMKIGEISMPAKFTMEDGTEAVRIVYFKNKIPAHQANLKDDYQKIYSAALEEKKNNAVNEWFDKTKSQVYIDIDDEYKQCEIMIIQK</sequence>
<dbReference type="PROSITE" id="PS50198">
    <property type="entry name" value="PPIC_PPIASE_2"/>
    <property type="match status" value="2"/>
</dbReference>
<proteinExistence type="predicted"/>
<dbReference type="KEGG" id="chu:CHU_0191"/>
<protein>
    <submittedName>
        <fullName evidence="4">Peptidyl-prolyl cis-trans isomerase (Survival protein)</fullName>
        <ecNumber evidence="4">5.2.1.8</ecNumber>
    </submittedName>
</protein>
<evidence type="ECO:0000256" key="1">
    <source>
        <dbReference type="ARBA" id="ARBA00022729"/>
    </source>
</evidence>
<keyword evidence="5" id="KW-1185">Reference proteome</keyword>
<dbReference type="PANTHER" id="PTHR47637:SF1">
    <property type="entry name" value="CHAPERONE SURA"/>
    <property type="match status" value="1"/>
</dbReference>
<dbReference type="InterPro" id="IPR050280">
    <property type="entry name" value="OMP_Chaperone_SurA"/>
</dbReference>
<dbReference type="EMBL" id="CP000383">
    <property type="protein sequence ID" value="ABG57483.1"/>
    <property type="molecule type" value="Genomic_DNA"/>
</dbReference>
<dbReference type="SUPFAM" id="SSF109998">
    <property type="entry name" value="Triger factor/SurA peptide-binding domain-like"/>
    <property type="match status" value="1"/>
</dbReference>
<dbReference type="Proteomes" id="UP000001822">
    <property type="component" value="Chromosome"/>
</dbReference>
<evidence type="ECO:0000313" key="5">
    <source>
        <dbReference type="Proteomes" id="UP000001822"/>
    </source>
</evidence>
<dbReference type="EC" id="5.2.1.8" evidence="4"/>
<evidence type="ECO:0000313" key="4">
    <source>
        <dbReference type="EMBL" id="ABG57483.1"/>
    </source>
</evidence>